<dbReference type="Proteomes" id="UP000503640">
    <property type="component" value="Unassembled WGS sequence"/>
</dbReference>
<reference evidence="2" key="1">
    <citation type="journal article" date="2020" name="Appl. Environ. Microbiol.">
        <title>Diazotrophic Anaeromyxobacter Isolates from Soils.</title>
        <authorList>
            <person name="Masuda Y."/>
            <person name="Yamanaka H."/>
            <person name="Xu Z.X."/>
            <person name="Shiratori Y."/>
            <person name="Aono T."/>
            <person name="Amachi S."/>
            <person name="Senoo K."/>
            <person name="Itoh H."/>
        </authorList>
    </citation>
    <scope>NUCLEOTIDE SEQUENCE [LARGE SCALE GENOMIC DNA]</scope>
    <source>
        <strain evidence="2">R267</strain>
    </source>
</reference>
<dbReference type="AlphaFoldDB" id="A0A7I9VRB3"/>
<comment type="caution">
    <text evidence="1">The sequence shown here is derived from an EMBL/GenBank/DDBJ whole genome shotgun (WGS) entry which is preliminary data.</text>
</comment>
<dbReference type="InterPro" id="IPR009078">
    <property type="entry name" value="Ferritin-like_SF"/>
</dbReference>
<evidence type="ECO:0000313" key="2">
    <source>
        <dbReference type="Proteomes" id="UP000503640"/>
    </source>
</evidence>
<dbReference type="SUPFAM" id="SSF47240">
    <property type="entry name" value="Ferritin-like"/>
    <property type="match status" value="1"/>
</dbReference>
<protein>
    <recommendedName>
        <fullName evidence="3">Ferritin-like domain-containing protein</fullName>
    </recommendedName>
</protein>
<keyword evidence="2" id="KW-1185">Reference proteome</keyword>
<organism evidence="1 2">
    <name type="scientific">Anaeromyxobacter diazotrophicus</name>
    <dbReference type="NCBI Taxonomy" id="2590199"/>
    <lineage>
        <taxon>Bacteria</taxon>
        <taxon>Pseudomonadati</taxon>
        <taxon>Myxococcota</taxon>
        <taxon>Myxococcia</taxon>
        <taxon>Myxococcales</taxon>
        <taxon>Cystobacterineae</taxon>
        <taxon>Anaeromyxobacteraceae</taxon>
        <taxon>Anaeromyxobacter</taxon>
    </lineage>
</organism>
<dbReference type="Gene3D" id="1.10.620.20">
    <property type="entry name" value="Ribonucleotide Reductase, subunit A"/>
    <property type="match status" value="1"/>
</dbReference>
<dbReference type="RefSeq" id="WP_176067998.1">
    <property type="nucleotide sequence ID" value="NZ_BJTG01000009.1"/>
</dbReference>
<dbReference type="InterPro" id="IPR012348">
    <property type="entry name" value="RNR-like"/>
</dbReference>
<dbReference type="EMBL" id="BJTG01000009">
    <property type="protein sequence ID" value="GEJ58972.1"/>
    <property type="molecule type" value="Genomic_DNA"/>
</dbReference>
<evidence type="ECO:0000313" key="1">
    <source>
        <dbReference type="EMBL" id="GEJ58972.1"/>
    </source>
</evidence>
<dbReference type="CDD" id="cd00657">
    <property type="entry name" value="Ferritin_like"/>
    <property type="match status" value="1"/>
</dbReference>
<sequence length="259" mass="28941">MTAPPDADATSWDGLSRLAFATDWDPERAVDWSRPIAPGAARDSWVTLLHFFYEGEWQGLEIIQRLMNAAAHRFGERGMITYYSTQCYDESKHLFVFRRYLEKLGAPPTRQRAFDLLVELATRGPLPVERWILATWLTETLAAAIFQRALQLEAVDATGKELLRLMLKDESRHIAGTRLAVTAVLDHAGPLTTALLRAWWSVFSRLALAEVRKLAPHGARLGLDAESVLARTYRQMASLPRFAELFLGGAGARALLAAP</sequence>
<proteinExistence type="predicted"/>
<dbReference type="GO" id="GO:0016491">
    <property type="term" value="F:oxidoreductase activity"/>
    <property type="evidence" value="ECO:0007669"/>
    <property type="project" value="InterPro"/>
</dbReference>
<gene>
    <name evidence="1" type="ORF">AMYX_37130</name>
</gene>
<accession>A0A7I9VRB3</accession>
<name>A0A7I9VRB3_9BACT</name>
<evidence type="ECO:0008006" key="3">
    <source>
        <dbReference type="Google" id="ProtNLM"/>
    </source>
</evidence>